<evidence type="ECO:0000313" key="2">
    <source>
        <dbReference type="Proteomes" id="UP000030649"/>
    </source>
</evidence>
<accession>U1N0Z6</accession>
<dbReference type="Proteomes" id="UP000030649">
    <property type="component" value="Unassembled WGS sequence"/>
</dbReference>
<dbReference type="HOGENOM" id="CLU_2021462_0_0_2"/>
<dbReference type="EMBL" id="KE356560">
    <property type="protein sequence ID" value="ERG89993.1"/>
    <property type="molecule type" value="Genomic_DNA"/>
</dbReference>
<protein>
    <submittedName>
        <fullName evidence="1">Uncharacterized protein</fullName>
    </submittedName>
</protein>
<dbReference type="InterPro" id="IPR036388">
    <property type="entry name" value="WH-like_DNA-bd_sf"/>
</dbReference>
<proteinExistence type="predicted"/>
<organism evidence="1 2">
    <name type="scientific">Haloquadratum walsbyi J07HQW1</name>
    <dbReference type="NCBI Taxonomy" id="1238424"/>
    <lineage>
        <taxon>Archaea</taxon>
        <taxon>Methanobacteriati</taxon>
        <taxon>Methanobacteriota</taxon>
        <taxon>Stenosarchaea group</taxon>
        <taxon>Halobacteria</taxon>
        <taxon>Halobacteriales</taxon>
        <taxon>Haloferacaceae</taxon>
        <taxon>Haloquadratum</taxon>
    </lineage>
</organism>
<gene>
    <name evidence="1" type="ORF">J07HQW1_00006</name>
</gene>
<dbReference type="Gene3D" id="1.10.10.10">
    <property type="entry name" value="Winged helix-like DNA-binding domain superfamily/Winged helix DNA-binding domain"/>
    <property type="match status" value="1"/>
</dbReference>
<dbReference type="AlphaFoldDB" id="U1N0Z6"/>
<sequence>MKDLEDAPRDDPRIEGHRIRVSDILYSFYWTDETDPLDQLDYWGLEIEKVKNAVEYYENNREYYRQADDKMYDVEMLDEAVEVWNENKDRYDYEPEFPSELCLDQSCISYPSFSATTRNCLT</sequence>
<evidence type="ECO:0000313" key="1">
    <source>
        <dbReference type="EMBL" id="ERG89993.1"/>
    </source>
</evidence>
<name>U1N0Z6_9EURY</name>
<reference evidence="1 2" key="1">
    <citation type="journal article" date="2013" name="PLoS ONE">
        <title>Assembly-driven community genomics of a hypersaline microbial ecosystem.</title>
        <authorList>
            <person name="Podell S."/>
            <person name="Ugalde J.A."/>
            <person name="Narasingarao P."/>
            <person name="Banfield J.F."/>
            <person name="Heidelberg K.B."/>
            <person name="Allen E.E."/>
        </authorList>
    </citation>
    <scope>NUCLEOTIDE SEQUENCE [LARGE SCALE GENOMIC DNA]</scope>
    <source>
        <strain evidence="2">J07HQW1</strain>
    </source>
</reference>